<gene>
    <name evidence="12" type="ORF">HDU87_007294</name>
</gene>
<dbReference type="PANTHER" id="PTHR43806:SF66">
    <property type="entry name" value="SERIN ENDOPEPTIDASE"/>
    <property type="match status" value="1"/>
</dbReference>
<evidence type="ECO:0000313" key="12">
    <source>
        <dbReference type="EMBL" id="KAJ3173884.1"/>
    </source>
</evidence>
<feature type="chain" id="PRO_5041988755" evidence="9">
    <location>
        <begin position="20"/>
        <end position="1002"/>
    </location>
</feature>
<dbReference type="PANTHER" id="PTHR43806">
    <property type="entry name" value="PEPTIDASE S8"/>
    <property type="match status" value="1"/>
</dbReference>
<keyword evidence="13" id="KW-1185">Reference proteome</keyword>
<keyword evidence="3 9" id="KW-0732">Signal</keyword>
<comment type="similarity">
    <text evidence="1 7 8">Belongs to the peptidase S8 family.</text>
</comment>
<dbReference type="InterPro" id="IPR010435">
    <property type="entry name" value="C5a/SBT2-like_Fn3"/>
</dbReference>
<dbReference type="InterPro" id="IPR000209">
    <property type="entry name" value="Peptidase_S8/S53_dom"/>
</dbReference>
<dbReference type="Proteomes" id="UP001212152">
    <property type="component" value="Unassembled WGS sequence"/>
</dbReference>
<feature type="signal peptide" evidence="9">
    <location>
        <begin position="1"/>
        <end position="19"/>
    </location>
</feature>
<accession>A0AAD5TGQ9</accession>
<evidence type="ECO:0000256" key="1">
    <source>
        <dbReference type="ARBA" id="ARBA00011073"/>
    </source>
</evidence>
<evidence type="ECO:0000256" key="8">
    <source>
        <dbReference type="RuleBase" id="RU003355"/>
    </source>
</evidence>
<dbReference type="Gene3D" id="3.40.50.200">
    <property type="entry name" value="Peptidase S8/S53 domain"/>
    <property type="match status" value="2"/>
</dbReference>
<evidence type="ECO:0000259" key="10">
    <source>
        <dbReference type="Pfam" id="PF00082"/>
    </source>
</evidence>
<evidence type="ECO:0000256" key="2">
    <source>
        <dbReference type="ARBA" id="ARBA00022670"/>
    </source>
</evidence>
<dbReference type="GO" id="GO:0006508">
    <property type="term" value="P:proteolysis"/>
    <property type="evidence" value="ECO:0007669"/>
    <property type="project" value="UniProtKB-KW"/>
</dbReference>
<dbReference type="PROSITE" id="PS00136">
    <property type="entry name" value="SUBTILASE_ASP"/>
    <property type="match status" value="1"/>
</dbReference>
<feature type="domain" description="C5a peptidase/Subtilisin-like protease SBT2-like Fn3-like" evidence="11">
    <location>
        <begin position="724"/>
        <end position="836"/>
    </location>
</feature>
<evidence type="ECO:0000256" key="3">
    <source>
        <dbReference type="ARBA" id="ARBA00022729"/>
    </source>
</evidence>
<dbReference type="GO" id="GO:0016020">
    <property type="term" value="C:membrane"/>
    <property type="evidence" value="ECO:0007669"/>
    <property type="project" value="InterPro"/>
</dbReference>
<dbReference type="InterPro" id="IPR050131">
    <property type="entry name" value="Peptidase_S8_subtilisin-like"/>
</dbReference>
<keyword evidence="2 7" id="KW-0645">Protease</keyword>
<evidence type="ECO:0000256" key="9">
    <source>
        <dbReference type="SAM" id="SignalP"/>
    </source>
</evidence>
<dbReference type="PROSITE" id="PS51892">
    <property type="entry name" value="SUBTILASE"/>
    <property type="match status" value="1"/>
</dbReference>
<feature type="domain" description="Peptidase S8/S53" evidence="10">
    <location>
        <begin position="268"/>
        <end position="684"/>
    </location>
</feature>
<proteinExistence type="inferred from homology"/>
<dbReference type="InterPro" id="IPR036852">
    <property type="entry name" value="Peptidase_S8/S53_dom_sf"/>
</dbReference>
<organism evidence="12 13">
    <name type="scientific">Geranomyces variabilis</name>
    <dbReference type="NCBI Taxonomy" id="109894"/>
    <lineage>
        <taxon>Eukaryota</taxon>
        <taxon>Fungi</taxon>
        <taxon>Fungi incertae sedis</taxon>
        <taxon>Chytridiomycota</taxon>
        <taxon>Chytridiomycota incertae sedis</taxon>
        <taxon>Chytridiomycetes</taxon>
        <taxon>Spizellomycetales</taxon>
        <taxon>Powellomycetaceae</taxon>
        <taxon>Geranomyces</taxon>
    </lineage>
</organism>
<dbReference type="SUPFAM" id="SSF52743">
    <property type="entry name" value="Subtilisin-like"/>
    <property type="match status" value="1"/>
</dbReference>
<evidence type="ECO:0000256" key="4">
    <source>
        <dbReference type="ARBA" id="ARBA00022801"/>
    </source>
</evidence>
<dbReference type="Pfam" id="PF06280">
    <property type="entry name" value="fn3_5"/>
    <property type="match status" value="1"/>
</dbReference>
<dbReference type="Pfam" id="PF00082">
    <property type="entry name" value="Peptidase_S8"/>
    <property type="match status" value="1"/>
</dbReference>
<dbReference type="GO" id="GO:0004252">
    <property type="term" value="F:serine-type endopeptidase activity"/>
    <property type="evidence" value="ECO:0007669"/>
    <property type="project" value="UniProtKB-UniRule"/>
</dbReference>
<keyword evidence="4 7" id="KW-0378">Hydrolase</keyword>
<dbReference type="PRINTS" id="PR00723">
    <property type="entry name" value="SUBTILISIN"/>
</dbReference>
<keyword evidence="5 7" id="KW-0720">Serine protease</keyword>
<evidence type="ECO:0000313" key="13">
    <source>
        <dbReference type="Proteomes" id="UP001212152"/>
    </source>
</evidence>
<feature type="active site" description="Charge relay system" evidence="6 7">
    <location>
        <position position="331"/>
    </location>
</feature>
<feature type="active site" description="Charge relay system" evidence="6 7">
    <location>
        <position position="277"/>
    </location>
</feature>
<dbReference type="InterPro" id="IPR015500">
    <property type="entry name" value="Peptidase_S8_subtilisin-rel"/>
</dbReference>
<sequence length="1002" mass="103159">MKLSLSVASALALSSSAYAAQTPRPAAKSTGLKNVADVAAAFQNINLGPTAGVAPVIDPNRQHWFTVPKTTPAPASLTGPAKGDAPDRQHWFGTPPAAGDAPDRQHWFSVAPVVDAAGDPDRQHWFTAPAAGDPGRQHWLTAPKSSGPYLPNSYLVEFDPTHPINPMTTVKNFLTSHDPKTYNAKTLHARTTISTPLFKGQSFTIDAQHNAADLLKIPGAKKIYPVRIIKRPTVQRTAAKSLAVSADQDITSHAQTGVAEQHAAGNFGKGVKVAVVDTGVYYKHPALGGCFGKGCKISFGKDLVGDNYSTELGTSPVEDPDPLDNCSDEAHGTHTTGIIGADARNINTPGFVPARPFTGVAPSATLGHYRVFGCSGSTSSDVMAKAIYSAFEDGADIISMSIGSAGVVPVGEIDSVAVERVAKAGVHVVVSAGNDGGEGLFTTGSPSVAPSAYSVAAYDIHAILQPQIFDTAGKAYPYAPAAAHGGWKGDQQFQIVVADPNDHCVAKKYPEAAGKVLMVQYSPSAGCGTSKMCLGASQNNATGCLIYGLPGAAAGNAAISGAVLDAQTAPLVLAAVAKNPTAMWHFTDKSALFKSATASTASSFSSYGTDIELNMKPDIASIGGNVYSTVSPHAAQVAASDVSYAYMSGTSMACPNFAGAVALFIEARGRLSVDRVKAAFLNNGQITKVFSSALTESPVRGGGGLVNATSAILSNAIFTPSQLSLNDTKHAKASYKLNLKNAGKQSVTYTLSDIASGTITGLAKGNDIPIPMPVYANAPAKVTLSQKKVTVAAGKSVDITVKIAAPKADASLFPFYGGYIVATPSDGSLPVHVPYLGMVGDFSKAKVIAENDPTPGAVVTSVFDATGAPIAEGATVNATQGIGARLVLGQSTRIAFVDVIAAGNSLPGYTPSLGVISSPGGGSAYMSNAARNIDVSGQGFTQGGYIFPWAGATTLSPVDNSILNLLPAGSYKIRFTALKHFGDAANPKDFEVVTSPAFNIVY</sequence>
<dbReference type="InterPro" id="IPR023827">
    <property type="entry name" value="Peptidase_S8_Asp-AS"/>
</dbReference>
<dbReference type="PROSITE" id="PS00138">
    <property type="entry name" value="SUBTILASE_SER"/>
    <property type="match status" value="1"/>
</dbReference>
<dbReference type="InterPro" id="IPR023828">
    <property type="entry name" value="Peptidase_S8_Ser-AS"/>
</dbReference>
<dbReference type="EMBL" id="JADGJQ010000068">
    <property type="protein sequence ID" value="KAJ3173884.1"/>
    <property type="molecule type" value="Genomic_DNA"/>
</dbReference>
<evidence type="ECO:0000259" key="11">
    <source>
        <dbReference type="Pfam" id="PF06280"/>
    </source>
</evidence>
<feature type="active site" description="Charge relay system" evidence="6 7">
    <location>
        <position position="651"/>
    </location>
</feature>
<dbReference type="GO" id="GO:0005615">
    <property type="term" value="C:extracellular space"/>
    <property type="evidence" value="ECO:0007669"/>
    <property type="project" value="TreeGrafter"/>
</dbReference>
<name>A0AAD5TGQ9_9FUNG</name>
<reference evidence="12" key="1">
    <citation type="submission" date="2020-05" db="EMBL/GenBank/DDBJ databases">
        <title>Phylogenomic resolution of chytrid fungi.</title>
        <authorList>
            <person name="Stajich J.E."/>
            <person name="Amses K."/>
            <person name="Simmons R."/>
            <person name="Seto K."/>
            <person name="Myers J."/>
            <person name="Bonds A."/>
            <person name="Quandt C.A."/>
            <person name="Barry K."/>
            <person name="Liu P."/>
            <person name="Grigoriev I."/>
            <person name="Longcore J.E."/>
            <person name="James T.Y."/>
        </authorList>
    </citation>
    <scope>NUCLEOTIDE SEQUENCE</scope>
    <source>
        <strain evidence="12">JEL0379</strain>
    </source>
</reference>
<dbReference type="Gene3D" id="2.60.40.1710">
    <property type="entry name" value="Subtilisin-like superfamily"/>
    <property type="match status" value="1"/>
</dbReference>
<protein>
    <submittedName>
        <fullName evidence="12">Uncharacterized protein</fullName>
    </submittedName>
</protein>
<comment type="caution">
    <text evidence="12">The sequence shown here is derived from an EMBL/GenBank/DDBJ whole genome shotgun (WGS) entry which is preliminary data.</text>
</comment>
<dbReference type="AlphaFoldDB" id="A0AAD5TGQ9"/>
<evidence type="ECO:0000256" key="5">
    <source>
        <dbReference type="ARBA" id="ARBA00022825"/>
    </source>
</evidence>
<evidence type="ECO:0000256" key="6">
    <source>
        <dbReference type="PIRSR" id="PIRSR615500-1"/>
    </source>
</evidence>
<evidence type="ECO:0000256" key="7">
    <source>
        <dbReference type="PROSITE-ProRule" id="PRU01240"/>
    </source>
</evidence>